<accession>A0A067P2H4</accession>
<evidence type="ECO:0000313" key="2">
    <source>
        <dbReference type="Proteomes" id="UP000027265"/>
    </source>
</evidence>
<sequence length="117" mass="12882">MTTFAQPLAKTWQDPPAGLMENQKQAMEKTEAEARRKRLAAEAHNGGQNIVHMIIWCAAGEPPRRLPLSVSTLPNLLFTQHDDLVQLLSLNTAEHALHCELYSLSSDVEGPAHCSAN</sequence>
<proteinExistence type="predicted"/>
<dbReference type="Proteomes" id="UP000027265">
    <property type="component" value="Unassembled WGS sequence"/>
</dbReference>
<name>A0A067P2H4_9AGAM</name>
<dbReference type="HOGENOM" id="CLU_2085169_0_0_1"/>
<protein>
    <submittedName>
        <fullName evidence="1">Uncharacterized protein</fullName>
    </submittedName>
</protein>
<evidence type="ECO:0000313" key="1">
    <source>
        <dbReference type="EMBL" id="KDQ48929.1"/>
    </source>
</evidence>
<keyword evidence="2" id="KW-1185">Reference proteome</keyword>
<gene>
    <name evidence="1" type="ORF">JAAARDRAFT_408429</name>
</gene>
<dbReference type="EMBL" id="KL197927">
    <property type="protein sequence ID" value="KDQ48929.1"/>
    <property type="molecule type" value="Genomic_DNA"/>
</dbReference>
<organism evidence="1 2">
    <name type="scientific">Jaapia argillacea MUCL 33604</name>
    <dbReference type="NCBI Taxonomy" id="933084"/>
    <lineage>
        <taxon>Eukaryota</taxon>
        <taxon>Fungi</taxon>
        <taxon>Dikarya</taxon>
        <taxon>Basidiomycota</taxon>
        <taxon>Agaricomycotina</taxon>
        <taxon>Agaricomycetes</taxon>
        <taxon>Agaricomycetidae</taxon>
        <taxon>Jaapiales</taxon>
        <taxon>Jaapiaceae</taxon>
        <taxon>Jaapia</taxon>
    </lineage>
</organism>
<dbReference type="AlphaFoldDB" id="A0A067P2H4"/>
<dbReference type="InParanoid" id="A0A067P2H4"/>
<reference evidence="2" key="1">
    <citation type="journal article" date="2014" name="Proc. Natl. Acad. Sci. U.S.A.">
        <title>Extensive sampling of basidiomycete genomes demonstrates inadequacy of the white-rot/brown-rot paradigm for wood decay fungi.</title>
        <authorList>
            <person name="Riley R."/>
            <person name="Salamov A.A."/>
            <person name="Brown D.W."/>
            <person name="Nagy L.G."/>
            <person name="Floudas D."/>
            <person name="Held B.W."/>
            <person name="Levasseur A."/>
            <person name="Lombard V."/>
            <person name="Morin E."/>
            <person name="Otillar R."/>
            <person name="Lindquist E.A."/>
            <person name="Sun H."/>
            <person name="LaButti K.M."/>
            <person name="Schmutz J."/>
            <person name="Jabbour D."/>
            <person name="Luo H."/>
            <person name="Baker S.E."/>
            <person name="Pisabarro A.G."/>
            <person name="Walton J.D."/>
            <person name="Blanchette R.A."/>
            <person name="Henrissat B."/>
            <person name="Martin F."/>
            <person name="Cullen D."/>
            <person name="Hibbett D.S."/>
            <person name="Grigoriev I.V."/>
        </authorList>
    </citation>
    <scope>NUCLEOTIDE SEQUENCE [LARGE SCALE GENOMIC DNA]</scope>
    <source>
        <strain evidence="2">MUCL 33604</strain>
    </source>
</reference>